<sequence>MGLGSPLIGGVSLAGRGELAARHRESGHNRLAATAGSRDGADDDAVARRRDDDDDGATSWEAAMEREVTRGERVWRRDNGDPRRTAATAGNRAVGFFSERGDGSGVMRWWQRDAREREARARRLPGRRRATRRGVTGGEDAHPREPGIGRRGIMRRWRRDGAALSPGEKPERGDGMDSTGICGLARCGPGTTHGRMGGRLGATQHCHDPVLGRDISSNMWCARATSRRRKTNSGCYKITKSLLKVQQGELLQGVKGLNALRDLVQLRQQHNFHEIFLGYHLWCVALFALDKAFCNPQSHKALTGNRCVRGLEDKRLPIETMASGRP</sequence>
<accession>A0A0D3HJU4</accession>
<feature type="compositionally biased region" description="Basic and acidic residues" evidence="1">
    <location>
        <begin position="63"/>
        <end position="84"/>
    </location>
</feature>
<evidence type="ECO:0000313" key="3">
    <source>
        <dbReference type="Proteomes" id="UP000026960"/>
    </source>
</evidence>
<dbReference type="PaxDb" id="65489-OBART11G07390.1"/>
<dbReference type="AlphaFoldDB" id="A0A0D3HJU4"/>
<evidence type="ECO:0000313" key="2">
    <source>
        <dbReference type="EnsemblPlants" id="OBART11G07390.1"/>
    </source>
</evidence>
<evidence type="ECO:0000256" key="1">
    <source>
        <dbReference type="SAM" id="MobiDB-lite"/>
    </source>
</evidence>
<organism evidence="2">
    <name type="scientific">Oryza barthii</name>
    <dbReference type="NCBI Taxonomy" id="65489"/>
    <lineage>
        <taxon>Eukaryota</taxon>
        <taxon>Viridiplantae</taxon>
        <taxon>Streptophyta</taxon>
        <taxon>Embryophyta</taxon>
        <taxon>Tracheophyta</taxon>
        <taxon>Spermatophyta</taxon>
        <taxon>Magnoliopsida</taxon>
        <taxon>Liliopsida</taxon>
        <taxon>Poales</taxon>
        <taxon>Poaceae</taxon>
        <taxon>BOP clade</taxon>
        <taxon>Oryzoideae</taxon>
        <taxon>Oryzeae</taxon>
        <taxon>Oryzinae</taxon>
        <taxon>Oryza</taxon>
    </lineage>
</organism>
<reference evidence="2" key="1">
    <citation type="journal article" date="2009" name="Rice">
        <title>De Novo Next Generation Sequencing of Plant Genomes.</title>
        <authorList>
            <person name="Rounsley S."/>
            <person name="Marri P.R."/>
            <person name="Yu Y."/>
            <person name="He R."/>
            <person name="Sisneros N."/>
            <person name="Goicoechea J.L."/>
            <person name="Lee S.J."/>
            <person name="Angelova A."/>
            <person name="Kudrna D."/>
            <person name="Luo M."/>
            <person name="Affourtit J."/>
            <person name="Desany B."/>
            <person name="Knight J."/>
            <person name="Niazi F."/>
            <person name="Egholm M."/>
            <person name="Wing R.A."/>
        </authorList>
    </citation>
    <scope>NUCLEOTIDE SEQUENCE [LARGE SCALE GENOMIC DNA]</scope>
    <source>
        <strain evidence="2">cv. IRGC 105608</strain>
    </source>
</reference>
<dbReference type="Gramene" id="OBART11G07390.1">
    <property type="protein sequence ID" value="OBART11G07390.1"/>
    <property type="gene ID" value="OBART11G07390"/>
</dbReference>
<dbReference type="HOGENOM" id="CLU_853575_0_0_1"/>
<proteinExistence type="predicted"/>
<protein>
    <submittedName>
        <fullName evidence="2">Uncharacterized protein</fullName>
    </submittedName>
</protein>
<reference evidence="2" key="2">
    <citation type="submission" date="2015-03" db="UniProtKB">
        <authorList>
            <consortium name="EnsemblPlants"/>
        </authorList>
    </citation>
    <scope>IDENTIFICATION</scope>
</reference>
<keyword evidence="3" id="KW-1185">Reference proteome</keyword>
<feature type="region of interest" description="Disordered" evidence="1">
    <location>
        <begin position="126"/>
        <end position="148"/>
    </location>
</feature>
<feature type="region of interest" description="Disordered" evidence="1">
    <location>
        <begin position="22"/>
        <end position="96"/>
    </location>
</feature>
<name>A0A0D3HJU4_9ORYZ</name>
<dbReference type="Proteomes" id="UP000026960">
    <property type="component" value="Chromosome 11"/>
</dbReference>
<feature type="compositionally biased region" description="Basic and acidic residues" evidence="1">
    <location>
        <begin position="139"/>
        <end position="148"/>
    </location>
</feature>
<dbReference type="EnsemblPlants" id="OBART11G07390.1">
    <property type="protein sequence ID" value="OBART11G07390.1"/>
    <property type="gene ID" value="OBART11G07390"/>
</dbReference>